<sequence length="88" mass="9327">MNLDALLNPDHAGPKVGVPCRVSRIISALEEPYQSAARKLAETRFEDGGLSAPKVAAKFAEAGITVSATTLSHHRNGWCPCPGERNAT</sequence>
<gene>
    <name evidence="1" type="ORF">UFOVP609_49</name>
</gene>
<organism evidence="1">
    <name type="scientific">uncultured Caudovirales phage</name>
    <dbReference type="NCBI Taxonomy" id="2100421"/>
    <lineage>
        <taxon>Viruses</taxon>
        <taxon>Duplodnaviria</taxon>
        <taxon>Heunggongvirae</taxon>
        <taxon>Uroviricota</taxon>
        <taxon>Caudoviricetes</taxon>
        <taxon>Peduoviridae</taxon>
        <taxon>Maltschvirus</taxon>
        <taxon>Maltschvirus maltsch</taxon>
    </lineage>
</organism>
<name>A0A6J5N706_9CAUD</name>
<evidence type="ECO:0000313" key="1">
    <source>
        <dbReference type="EMBL" id="CAB4153166.1"/>
    </source>
</evidence>
<reference evidence="1" key="1">
    <citation type="submission" date="2020-04" db="EMBL/GenBank/DDBJ databases">
        <authorList>
            <person name="Chiriac C."/>
            <person name="Salcher M."/>
            <person name="Ghai R."/>
            <person name="Kavagutti S V."/>
        </authorList>
    </citation>
    <scope>NUCLEOTIDE SEQUENCE</scope>
</reference>
<protein>
    <submittedName>
        <fullName evidence="1">Uncharacterized protein</fullName>
    </submittedName>
</protein>
<accession>A0A6J5N706</accession>
<proteinExistence type="predicted"/>
<dbReference type="EMBL" id="LR796588">
    <property type="protein sequence ID" value="CAB4153166.1"/>
    <property type="molecule type" value="Genomic_DNA"/>
</dbReference>